<dbReference type="SUPFAM" id="SSF54593">
    <property type="entry name" value="Glyoxalase/Bleomycin resistance protein/Dihydroxybiphenyl dioxygenase"/>
    <property type="match status" value="1"/>
</dbReference>
<gene>
    <name evidence="2" type="ORF">TeGR_g12027</name>
</gene>
<proteinExistence type="predicted"/>
<dbReference type="CDD" id="cd06587">
    <property type="entry name" value="VOC"/>
    <property type="match status" value="1"/>
</dbReference>
<sequence>MHHVGLHVRSLPTSCAFYSLFNFTEAVRFRTGASRACWLADPDRPTAPLLELIEAPPRPPLPKAPRKHPPPPLGLNHLCLDVSPAPLGPVLSALQASSLLLHNRTVAVARQPRQQIVGGAVYELCFLEDPDGGLVELLSRGATLEEGAATEMRW</sequence>
<dbReference type="Gene3D" id="3.10.180.10">
    <property type="entry name" value="2,3-Dihydroxybiphenyl 1,2-Dioxygenase, domain 1"/>
    <property type="match status" value="1"/>
</dbReference>
<keyword evidence="3" id="KW-1185">Reference proteome</keyword>
<reference evidence="2 3" key="1">
    <citation type="journal article" date="2023" name="Commun. Biol.">
        <title>Genome analysis of Parmales, the sister group of diatoms, reveals the evolutionary specialization of diatoms from phago-mixotrophs to photoautotrophs.</title>
        <authorList>
            <person name="Ban H."/>
            <person name="Sato S."/>
            <person name="Yoshikawa S."/>
            <person name="Yamada K."/>
            <person name="Nakamura Y."/>
            <person name="Ichinomiya M."/>
            <person name="Sato N."/>
            <person name="Blanc-Mathieu R."/>
            <person name="Endo H."/>
            <person name="Kuwata A."/>
            <person name="Ogata H."/>
        </authorList>
    </citation>
    <scope>NUCLEOTIDE SEQUENCE [LARGE SCALE GENOMIC DNA]</scope>
</reference>
<dbReference type="Proteomes" id="UP001165060">
    <property type="component" value="Unassembled WGS sequence"/>
</dbReference>
<protein>
    <recommendedName>
        <fullName evidence="1">VOC domain-containing protein</fullName>
    </recommendedName>
</protein>
<dbReference type="EMBL" id="BRYB01004954">
    <property type="protein sequence ID" value="GMI18992.1"/>
    <property type="molecule type" value="Genomic_DNA"/>
</dbReference>
<evidence type="ECO:0000259" key="1">
    <source>
        <dbReference type="PROSITE" id="PS51819"/>
    </source>
</evidence>
<dbReference type="InterPro" id="IPR037523">
    <property type="entry name" value="VOC_core"/>
</dbReference>
<comment type="caution">
    <text evidence="2">The sequence shown here is derived from an EMBL/GenBank/DDBJ whole genome shotgun (WGS) entry which is preliminary data.</text>
</comment>
<evidence type="ECO:0000313" key="2">
    <source>
        <dbReference type="EMBL" id="GMI18992.1"/>
    </source>
</evidence>
<organism evidence="2 3">
    <name type="scientific">Tetraparma gracilis</name>
    <dbReference type="NCBI Taxonomy" id="2962635"/>
    <lineage>
        <taxon>Eukaryota</taxon>
        <taxon>Sar</taxon>
        <taxon>Stramenopiles</taxon>
        <taxon>Ochrophyta</taxon>
        <taxon>Bolidophyceae</taxon>
        <taxon>Parmales</taxon>
        <taxon>Triparmaceae</taxon>
        <taxon>Tetraparma</taxon>
    </lineage>
</organism>
<accession>A0ABQ6M3R2</accession>
<feature type="domain" description="VOC" evidence="1">
    <location>
        <begin position="1"/>
        <end position="140"/>
    </location>
</feature>
<name>A0ABQ6M3R2_9STRA</name>
<dbReference type="PROSITE" id="PS51819">
    <property type="entry name" value="VOC"/>
    <property type="match status" value="1"/>
</dbReference>
<dbReference type="InterPro" id="IPR029068">
    <property type="entry name" value="Glyas_Bleomycin-R_OHBP_Dase"/>
</dbReference>
<evidence type="ECO:0000313" key="3">
    <source>
        <dbReference type="Proteomes" id="UP001165060"/>
    </source>
</evidence>